<evidence type="ECO:0000313" key="2">
    <source>
        <dbReference type="EMBL" id="KAF8712318.1"/>
    </source>
</evidence>
<evidence type="ECO:0000256" key="1">
    <source>
        <dbReference type="SAM" id="MobiDB-lite"/>
    </source>
</evidence>
<evidence type="ECO:0000313" key="3">
    <source>
        <dbReference type="Proteomes" id="UP000602905"/>
    </source>
</evidence>
<comment type="caution">
    <text evidence="2">The sequence shown here is derived from an EMBL/GenBank/DDBJ whole genome shotgun (WGS) entry which is preliminary data.</text>
</comment>
<feature type="non-terminal residue" evidence="2">
    <location>
        <position position="1"/>
    </location>
</feature>
<name>A0A8H7HZJ9_9AGAM</name>
<dbReference type="Proteomes" id="UP000602905">
    <property type="component" value="Unassembled WGS sequence"/>
</dbReference>
<reference evidence="2" key="1">
    <citation type="submission" date="2020-09" db="EMBL/GenBank/DDBJ databases">
        <title>Comparative genome analyses of four rice-infecting Rhizoctonia solani isolates reveal extensive enrichment of homogalacturonan modification genes.</title>
        <authorList>
            <person name="Lee D.-Y."/>
            <person name="Jeon J."/>
            <person name="Kim K.-T."/>
            <person name="Cheong K."/>
            <person name="Song H."/>
            <person name="Choi G."/>
            <person name="Ko J."/>
            <person name="Opiyo S.O."/>
            <person name="Zuo S."/>
            <person name="Madhav S."/>
            <person name="Lee Y.-H."/>
            <person name="Wang G.-L."/>
        </authorList>
    </citation>
    <scope>NUCLEOTIDE SEQUENCE</scope>
    <source>
        <strain evidence="2">AG1-IA WGL</strain>
    </source>
</reference>
<protein>
    <submittedName>
        <fullName evidence="2">Uncharacterized protein</fullName>
    </submittedName>
</protein>
<organism evidence="2 3">
    <name type="scientific">Rhizoctonia solani</name>
    <dbReference type="NCBI Taxonomy" id="456999"/>
    <lineage>
        <taxon>Eukaryota</taxon>
        <taxon>Fungi</taxon>
        <taxon>Dikarya</taxon>
        <taxon>Basidiomycota</taxon>
        <taxon>Agaricomycotina</taxon>
        <taxon>Agaricomycetes</taxon>
        <taxon>Cantharellales</taxon>
        <taxon>Ceratobasidiaceae</taxon>
        <taxon>Rhizoctonia</taxon>
    </lineage>
</organism>
<dbReference type="AlphaFoldDB" id="A0A8H7HZJ9"/>
<proteinExistence type="predicted"/>
<feature type="region of interest" description="Disordered" evidence="1">
    <location>
        <begin position="178"/>
        <end position="211"/>
    </location>
</feature>
<dbReference type="OrthoDB" id="3181030at2759"/>
<gene>
    <name evidence="2" type="ORF">RHS03_01323</name>
</gene>
<sequence>MGRRNTPAYSPRVASTMRSAVTSLLSFVALPVIPLSSTLDTLIEIVEDIVYLSRISMRQDLIVFGEHTERMVNQLASALKNERLSQDTNTRKSLEELRKALRYLLLSSRTLEDILHRMFRLNSSHGAMFRLRRALFPEEDYTQVAHMRQQLNDALALFNLATNCELLARVPPFPNPVAGDTCRPSEKPASRPSEPLVSHSMDCGEKSAPSTVKPTLAGDLNIKQLDPHVPQCDYSPGNRPPRCRSDFVASGTENDELLAAGAEVNRLLHLFQRSRRPLLAMDLAVALSHYSELLVKSGCTADALAASQESARLFRSLAEKGPEVYYDAY</sequence>
<dbReference type="CDD" id="cd21037">
    <property type="entry name" value="MLKL_NTD"/>
    <property type="match status" value="1"/>
</dbReference>
<accession>A0A8H7HZJ9</accession>
<dbReference type="EMBL" id="JACYCD010000044">
    <property type="protein sequence ID" value="KAF8712318.1"/>
    <property type="molecule type" value="Genomic_DNA"/>
</dbReference>
<dbReference type="InterPro" id="IPR059179">
    <property type="entry name" value="MLKL-like_MCAfunc"/>
</dbReference>